<evidence type="ECO:0000313" key="2">
    <source>
        <dbReference type="EMBL" id="SFE07094.1"/>
    </source>
</evidence>
<dbReference type="STRING" id="500610.SAMN02799615_00271"/>
<dbReference type="InterPro" id="IPR029063">
    <property type="entry name" value="SAM-dependent_MTases_sf"/>
</dbReference>
<name>A0A1I1XI54_9GAMM</name>
<keyword evidence="2" id="KW-0489">Methyltransferase</keyword>
<dbReference type="RefSeq" id="WP_026634296.1">
    <property type="nucleotide sequence ID" value="NZ_FONH01000001.1"/>
</dbReference>
<feature type="domain" description="Methyltransferase type 12" evidence="1">
    <location>
        <begin position="95"/>
        <end position="195"/>
    </location>
</feature>
<dbReference type="Pfam" id="PF08242">
    <property type="entry name" value="Methyltransf_12"/>
    <property type="match status" value="1"/>
</dbReference>
<keyword evidence="3" id="KW-1185">Reference proteome</keyword>
<evidence type="ECO:0000259" key="1">
    <source>
        <dbReference type="Pfam" id="PF08242"/>
    </source>
</evidence>
<keyword evidence="2" id="KW-0830">Ubiquinone</keyword>
<dbReference type="SUPFAM" id="SSF53335">
    <property type="entry name" value="S-adenosyl-L-methionine-dependent methyltransferases"/>
    <property type="match status" value="1"/>
</dbReference>
<sequence length="296" mass="32370">MQNSPSTRRLAEALAAIAGDEQARARDALRAAGDDGALLAQALLDLLDEDGARTAYDRPAAFEAFIRGGDNLPLYRATSAALARLYDTLPAASLLDLGCGDGMALIPALQGARRAPRHLDLVEPSPALLGHASEALRSIHLPLEHLLAWPISAQDFAASLRAEQQWDLAQSTFALQSLPPAERRQTLRRLRPHVRQLALVEFDVPVLEPGSARYFASLAQRYERALAAYARDAELVAGGFLAPMLLGQLRQASRPSNWEQPVQAWLEELREAGFATVRTEALYDYSWSPAVLMLFE</sequence>
<dbReference type="Gene3D" id="3.40.50.150">
    <property type="entry name" value="Vaccinia Virus protein VP39"/>
    <property type="match status" value="1"/>
</dbReference>
<evidence type="ECO:0000313" key="3">
    <source>
        <dbReference type="Proteomes" id="UP000199477"/>
    </source>
</evidence>
<dbReference type="GO" id="GO:0008168">
    <property type="term" value="F:methyltransferase activity"/>
    <property type="evidence" value="ECO:0007669"/>
    <property type="project" value="UniProtKB-KW"/>
</dbReference>
<dbReference type="AlphaFoldDB" id="A0A1I1XI54"/>
<dbReference type="EMBL" id="FONH01000001">
    <property type="protein sequence ID" value="SFE07094.1"/>
    <property type="molecule type" value="Genomic_DNA"/>
</dbReference>
<gene>
    <name evidence="2" type="ORF">SAMN02799615_00271</name>
</gene>
<proteinExistence type="predicted"/>
<dbReference type="InterPro" id="IPR013217">
    <property type="entry name" value="Methyltransf_12"/>
</dbReference>
<keyword evidence="2" id="KW-0808">Transferase</keyword>
<accession>A0A1I1XI54</accession>
<dbReference type="GO" id="GO:0032259">
    <property type="term" value="P:methylation"/>
    <property type="evidence" value="ECO:0007669"/>
    <property type="project" value="UniProtKB-KW"/>
</dbReference>
<organism evidence="2 3">
    <name type="scientific">Dyella marensis</name>
    <dbReference type="NCBI Taxonomy" id="500610"/>
    <lineage>
        <taxon>Bacteria</taxon>
        <taxon>Pseudomonadati</taxon>
        <taxon>Pseudomonadota</taxon>
        <taxon>Gammaproteobacteria</taxon>
        <taxon>Lysobacterales</taxon>
        <taxon>Rhodanobacteraceae</taxon>
        <taxon>Dyella</taxon>
    </lineage>
</organism>
<reference evidence="3" key="1">
    <citation type="submission" date="2016-10" db="EMBL/GenBank/DDBJ databases">
        <authorList>
            <person name="Varghese N."/>
            <person name="Submissions S."/>
        </authorList>
    </citation>
    <scope>NUCLEOTIDE SEQUENCE [LARGE SCALE GENOMIC DNA]</scope>
    <source>
        <strain evidence="3">UNC178MFTsu3.1</strain>
    </source>
</reference>
<protein>
    <submittedName>
        <fullName evidence="2">Ubiquinone/menaquinone biosynthesis C-methylase UbiE</fullName>
    </submittedName>
</protein>
<dbReference type="Proteomes" id="UP000199477">
    <property type="component" value="Unassembled WGS sequence"/>
</dbReference>